<feature type="chain" id="PRO_5039465773" description="Lipoprotein" evidence="1">
    <location>
        <begin position="25"/>
        <end position="204"/>
    </location>
</feature>
<dbReference type="AlphaFoldDB" id="A0A512HR42"/>
<dbReference type="EMBL" id="BJZQ01000001">
    <property type="protein sequence ID" value="GEO87923.1"/>
    <property type="molecule type" value="Genomic_DNA"/>
</dbReference>
<dbReference type="Proteomes" id="UP000321769">
    <property type="component" value="Unassembled WGS sequence"/>
</dbReference>
<keyword evidence="1" id="KW-0732">Signal</keyword>
<proteinExistence type="predicted"/>
<keyword evidence="3" id="KW-1185">Reference proteome</keyword>
<evidence type="ECO:0008006" key="4">
    <source>
        <dbReference type="Google" id="ProtNLM"/>
    </source>
</evidence>
<comment type="caution">
    <text evidence="2">The sequence shown here is derived from an EMBL/GenBank/DDBJ whole genome shotgun (WGS) entry which is preliminary data.</text>
</comment>
<reference evidence="2 3" key="1">
    <citation type="submission" date="2019-07" db="EMBL/GenBank/DDBJ databases">
        <title>Whole genome shotgun sequence of Aeromicrobium flavum NBRC 107625.</title>
        <authorList>
            <person name="Hosoyama A."/>
            <person name="Uohara A."/>
            <person name="Ohji S."/>
            <person name="Ichikawa N."/>
        </authorList>
    </citation>
    <scope>NUCLEOTIDE SEQUENCE [LARGE SCALE GENOMIC DNA]</scope>
    <source>
        <strain evidence="2 3">NBRC 107625</strain>
    </source>
</reference>
<accession>A0A512HR42</accession>
<dbReference type="PROSITE" id="PS51257">
    <property type="entry name" value="PROKAR_LIPOPROTEIN"/>
    <property type="match status" value="1"/>
</dbReference>
<name>A0A512HR42_9ACTN</name>
<protein>
    <recommendedName>
        <fullName evidence="4">Lipoprotein</fullName>
    </recommendedName>
</protein>
<feature type="signal peptide" evidence="1">
    <location>
        <begin position="1"/>
        <end position="24"/>
    </location>
</feature>
<evidence type="ECO:0000313" key="2">
    <source>
        <dbReference type="EMBL" id="GEO87923.1"/>
    </source>
</evidence>
<sequence length="204" mass="21707">MTITRGVRAFATAALLLVALAACSEDGGATAPPATTSAPVVTTTPTPLTESQVASAAAEAKLREFYETLNLLRQDAARPISELKSVAISVELTAQQHLVRSERRKGRRQVGNSQIAELKVQSVSLDNSDPKAGKVPAVFIDVCWDVSNVDVVDKNGRSVVVANRPDAGWTRYTVSNYRYARDPSGAWRVSGGEDLKKAPCSPAA</sequence>
<gene>
    <name evidence="2" type="ORF">AFL01nite_02500</name>
</gene>
<dbReference type="RefSeq" id="WP_146825275.1">
    <property type="nucleotide sequence ID" value="NZ_BAAAYQ010000001.1"/>
</dbReference>
<evidence type="ECO:0000313" key="3">
    <source>
        <dbReference type="Proteomes" id="UP000321769"/>
    </source>
</evidence>
<dbReference type="OrthoDB" id="3781444at2"/>
<evidence type="ECO:0000256" key="1">
    <source>
        <dbReference type="SAM" id="SignalP"/>
    </source>
</evidence>
<organism evidence="2 3">
    <name type="scientific">Aeromicrobium flavum</name>
    <dbReference type="NCBI Taxonomy" id="416568"/>
    <lineage>
        <taxon>Bacteria</taxon>
        <taxon>Bacillati</taxon>
        <taxon>Actinomycetota</taxon>
        <taxon>Actinomycetes</taxon>
        <taxon>Propionibacteriales</taxon>
        <taxon>Nocardioidaceae</taxon>
        <taxon>Aeromicrobium</taxon>
    </lineage>
</organism>